<reference evidence="1" key="2">
    <citation type="journal article" date="2020" name="Nat. Commun.">
        <title>Large-scale genome sequencing of mycorrhizal fungi provides insights into the early evolution of symbiotic traits.</title>
        <authorList>
            <person name="Miyauchi S."/>
            <person name="Kiss E."/>
            <person name="Kuo A."/>
            <person name="Drula E."/>
            <person name="Kohler A."/>
            <person name="Sanchez-Garcia M."/>
            <person name="Morin E."/>
            <person name="Andreopoulos B."/>
            <person name="Barry K.W."/>
            <person name="Bonito G."/>
            <person name="Buee M."/>
            <person name="Carver A."/>
            <person name="Chen C."/>
            <person name="Cichocki N."/>
            <person name="Clum A."/>
            <person name="Culley D."/>
            <person name="Crous P.W."/>
            <person name="Fauchery L."/>
            <person name="Girlanda M."/>
            <person name="Hayes R.D."/>
            <person name="Keri Z."/>
            <person name="LaButti K."/>
            <person name="Lipzen A."/>
            <person name="Lombard V."/>
            <person name="Magnuson J."/>
            <person name="Maillard F."/>
            <person name="Murat C."/>
            <person name="Nolan M."/>
            <person name="Ohm R.A."/>
            <person name="Pangilinan J."/>
            <person name="Pereira M.F."/>
            <person name="Perotto S."/>
            <person name="Peter M."/>
            <person name="Pfister S."/>
            <person name="Riley R."/>
            <person name="Sitrit Y."/>
            <person name="Stielow J.B."/>
            <person name="Szollosi G."/>
            <person name="Zifcakova L."/>
            <person name="Stursova M."/>
            <person name="Spatafora J.W."/>
            <person name="Tedersoo L."/>
            <person name="Vaario L.M."/>
            <person name="Yamada A."/>
            <person name="Yan M."/>
            <person name="Wang P."/>
            <person name="Xu J."/>
            <person name="Bruns T."/>
            <person name="Baldrian P."/>
            <person name="Vilgalys R."/>
            <person name="Dunand C."/>
            <person name="Henrissat B."/>
            <person name="Grigoriev I.V."/>
            <person name="Hibbett D."/>
            <person name="Nagy L.G."/>
            <person name="Martin F.M."/>
        </authorList>
    </citation>
    <scope>NUCLEOTIDE SEQUENCE</scope>
    <source>
        <strain evidence="1">P2</strain>
    </source>
</reference>
<accession>A0ACB6ZDT9</accession>
<keyword evidence="2" id="KW-1185">Reference proteome</keyword>
<comment type="caution">
    <text evidence="1">The sequence shown here is derived from an EMBL/GenBank/DDBJ whole genome shotgun (WGS) entry which is preliminary data.</text>
</comment>
<dbReference type="EMBL" id="MU118030">
    <property type="protein sequence ID" value="KAF9647613.1"/>
    <property type="molecule type" value="Genomic_DNA"/>
</dbReference>
<proteinExistence type="predicted"/>
<name>A0ACB6ZDT9_THEGA</name>
<sequence>MISTQKRTLPCFSMQDKVCLVTGGARGLGLEFARAFVISGCTQLVILDLKQAEADSAAKELLDSARENGIDLTGLDLIGIECDVASEESVKIAFDQTRKRFGRVDAVVASAGIVENYPALEYPFDRARKLFDINVHGAYLTAREAAKVMIPNGGGSIVLVASMSASIVNVPQPQTPYNASKAAVKHMATSLAIEWAKTGVRRHNSSPGYTLTKLTKTILAGKPELKETWERLTPIGRLAEPEDLAGAVVFLASDASKFMTGTDLLIDGGYCAI</sequence>
<reference evidence="1" key="1">
    <citation type="submission" date="2019-10" db="EMBL/GenBank/DDBJ databases">
        <authorList>
            <consortium name="DOE Joint Genome Institute"/>
            <person name="Kuo A."/>
            <person name="Miyauchi S."/>
            <person name="Kiss E."/>
            <person name="Drula E."/>
            <person name="Kohler A."/>
            <person name="Sanchez-Garcia M."/>
            <person name="Andreopoulos B."/>
            <person name="Barry K.W."/>
            <person name="Bonito G."/>
            <person name="Buee M."/>
            <person name="Carver A."/>
            <person name="Chen C."/>
            <person name="Cichocki N."/>
            <person name="Clum A."/>
            <person name="Culley D."/>
            <person name="Crous P.W."/>
            <person name="Fauchery L."/>
            <person name="Girlanda M."/>
            <person name="Hayes R."/>
            <person name="Keri Z."/>
            <person name="Labutti K."/>
            <person name="Lipzen A."/>
            <person name="Lombard V."/>
            <person name="Magnuson J."/>
            <person name="Maillard F."/>
            <person name="Morin E."/>
            <person name="Murat C."/>
            <person name="Nolan M."/>
            <person name="Ohm R."/>
            <person name="Pangilinan J."/>
            <person name="Pereira M."/>
            <person name="Perotto S."/>
            <person name="Peter M."/>
            <person name="Riley R."/>
            <person name="Sitrit Y."/>
            <person name="Stielow B."/>
            <person name="Szollosi G."/>
            <person name="Zifcakova L."/>
            <person name="Stursova M."/>
            <person name="Spatafora J.W."/>
            <person name="Tedersoo L."/>
            <person name="Vaario L.-M."/>
            <person name="Yamada A."/>
            <person name="Yan M."/>
            <person name="Wang P."/>
            <person name="Xu J."/>
            <person name="Bruns T."/>
            <person name="Baldrian P."/>
            <person name="Vilgalys R."/>
            <person name="Henrissat B."/>
            <person name="Grigoriev I.V."/>
            <person name="Hibbett D."/>
            <person name="Nagy L.G."/>
            <person name="Martin F.M."/>
        </authorList>
    </citation>
    <scope>NUCLEOTIDE SEQUENCE</scope>
    <source>
        <strain evidence="1">P2</strain>
    </source>
</reference>
<evidence type="ECO:0000313" key="2">
    <source>
        <dbReference type="Proteomes" id="UP000886501"/>
    </source>
</evidence>
<protein>
    <submittedName>
        <fullName evidence="1">NAD(P)-binding protein</fullName>
    </submittedName>
</protein>
<organism evidence="1 2">
    <name type="scientific">Thelephora ganbajun</name>
    <name type="common">Ganba fungus</name>
    <dbReference type="NCBI Taxonomy" id="370292"/>
    <lineage>
        <taxon>Eukaryota</taxon>
        <taxon>Fungi</taxon>
        <taxon>Dikarya</taxon>
        <taxon>Basidiomycota</taxon>
        <taxon>Agaricomycotina</taxon>
        <taxon>Agaricomycetes</taxon>
        <taxon>Thelephorales</taxon>
        <taxon>Thelephoraceae</taxon>
        <taxon>Thelephora</taxon>
    </lineage>
</organism>
<gene>
    <name evidence="1" type="ORF">BDM02DRAFT_3097858</name>
</gene>
<evidence type="ECO:0000313" key="1">
    <source>
        <dbReference type="EMBL" id="KAF9647613.1"/>
    </source>
</evidence>
<dbReference type="Proteomes" id="UP000886501">
    <property type="component" value="Unassembled WGS sequence"/>
</dbReference>